<proteinExistence type="predicted"/>
<dbReference type="SMART" id="SM00530">
    <property type="entry name" value="HTH_XRE"/>
    <property type="match status" value="1"/>
</dbReference>
<feature type="domain" description="HTH cro/C1-type" evidence="2">
    <location>
        <begin position="12"/>
        <end position="66"/>
    </location>
</feature>
<name>A0A923I926_9FIRM</name>
<dbReference type="RefSeq" id="WP_186886858.1">
    <property type="nucleotide sequence ID" value="NZ_JACONZ010000001.1"/>
</dbReference>
<keyword evidence="1" id="KW-0238">DNA-binding</keyword>
<dbReference type="InterPro" id="IPR011990">
    <property type="entry name" value="TPR-like_helical_dom_sf"/>
</dbReference>
<keyword evidence="4" id="KW-1185">Reference proteome</keyword>
<dbReference type="InterPro" id="IPR010982">
    <property type="entry name" value="Lambda_DNA-bd_dom_sf"/>
</dbReference>
<dbReference type="CDD" id="cd00093">
    <property type="entry name" value="HTH_XRE"/>
    <property type="match status" value="1"/>
</dbReference>
<evidence type="ECO:0000259" key="2">
    <source>
        <dbReference type="PROSITE" id="PS50943"/>
    </source>
</evidence>
<dbReference type="AlphaFoldDB" id="A0A923I926"/>
<comment type="caution">
    <text evidence="3">The sequence shown here is derived from an EMBL/GenBank/DDBJ whole genome shotgun (WGS) entry which is preliminary data.</text>
</comment>
<dbReference type="PROSITE" id="PS50943">
    <property type="entry name" value="HTH_CROC1"/>
    <property type="match status" value="1"/>
</dbReference>
<dbReference type="Gene3D" id="1.10.260.40">
    <property type="entry name" value="lambda repressor-like DNA-binding domains"/>
    <property type="match status" value="1"/>
</dbReference>
<dbReference type="EMBL" id="JACONZ010000001">
    <property type="protein sequence ID" value="MBC5580513.1"/>
    <property type="molecule type" value="Genomic_DNA"/>
</dbReference>
<protein>
    <submittedName>
        <fullName evidence="3">Helix-turn-helix domain-containing protein</fullName>
    </submittedName>
</protein>
<evidence type="ECO:0000313" key="3">
    <source>
        <dbReference type="EMBL" id="MBC5580513.1"/>
    </source>
</evidence>
<evidence type="ECO:0000256" key="1">
    <source>
        <dbReference type="ARBA" id="ARBA00023125"/>
    </source>
</evidence>
<dbReference type="Pfam" id="PF01381">
    <property type="entry name" value="HTH_3"/>
    <property type="match status" value="1"/>
</dbReference>
<dbReference type="PANTHER" id="PTHR46558:SF11">
    <property type="entry name" value="HTH-TYPE TRANSCRIPTIONAL REGULATOR XRE"/>
    <property type="match status" value="1"/>
</dbReference>
<dbReference type="Gene3D" id="1.25.40.10">
    <property type="entry name" value="Tetratricopeptide repeat domain"/>
    <property type="match status" value="1"/>
</dbReference>
<gene>
    <name evidence="3" type="ORF">H8S23_03240</name>
</gene>
<accession>A0A923I926</accession>
<dbReference type="GO" id="GO:0003677">
    <property type="term" value="F:DNA binding"/>
    <property type="evidence" value="ECO:0007669"/>
    <property type="project" value="UniProtKB-KW"/>
</dbReference>
<dbReference type="PANTHER" id="PTHR46558">
    <property type="entry name" value="TRACRIPTIONAL REGULATORY PROTEIN-RELATED-RELATED"/>
    <property type="match status" value="1"/>
</dbReference>
<dbReference type="InterPro" id="IPR001387">
    <property type="entry name" value="Cro/C1-type_HTH"/>
</dbReference>
<sequence length="361" mass="38789">MGSEQLSIGQNIAALRRRQGVTQEQLASAVGVSASAVSKWESSQSCPDIALLAPLARFFGVSVDLLLSYAEHLSPTEVLALEERCAAVFEGEFSAGLAACRAALREYPRDSYLAFRLAGLLLGKAVLAEGEEETQALLDLQRQLLDLAVQSDDPQVRQGAQTLLISHYVAAGRPEKAEELLSAIPVPDVDPRLLLVSLYRMQGRTDEAEKLAQRLLYDQLSGAVTGLSGLAHSALGRGDAAFAARCCEAMDTLCSCFGLPANTRHSALLTRLRLTSEAGDPEALLAAAQQLAESYRAILSGAAAPDSPFFDRLEWKISTFTPKERQGQAVFLRTLLTGTAFEPLKDDPRYTALLAQIDAAD</sequence>
<reference evidence="3" key="1">
    <citation type="submission" date="2020-08" db="EMBL/GenBank/DDBJ databases">
        <title>Genome public.</title>
        <authorList>
            <person name="Liu C."/>
            <person name="Sun Q."/>
        </authorList>
    </citation>
    <scope>NUCLEOTIDE SEQUENCE</scope>
    <source>
        <strain evidence="3">BX8</strain>
    </source>
</reference>
<dbReference type="Proteomes" id="UP000659630">
    <property type="component" value="Unassembled WGS sequence"/>
</dbReference>
<evidence type="ECO:0000313" key="4">
    <source>
        <dbReference type="Proteomes" id="UP000659630"/>
    </source>
</evidence>
<organism evidence="3 4">
    <name type="scientific">Anaerofilum hominis</name>
    <dbReference type="NCBI Taxonomy" id="2763016"/>
    <lineage>
        <taxon>Bacteria</taxon>
        <taxon>Bacillati</taxon>
        <taxon>Bacillota</taxon>
        <taxon>Clostridia</taxon>
        <taxon>Eubacteriales</taxon>
        <taxon>Oscillospiraceae</taxon>
        <taxon>Anaerofilum</taxon>
    </lineage>
</organism>
<dbReference type="SUPFAM" id="SSF47413">
    <property type="entry name" value="lambda repressor-like DNA-binding domains"/>
    <property type="match status" value="1"/>
</dbReference>